<gene>
    <name evidence="2" type="ORF">BST96_04975</name>
</gene>
<keyword evidence="1" id="KW-0472">Membrane</keyword>
<keyword evidence="1" id="KW-0812">Transmembrane</keyword>
<reference evidence="2 3" key="1">
    <citation type="submission" date="2016-11" db="EMBL/GenBank/DDBJ databases">
        <title>Trade-off between light-utilization and light-protection in marine flavobacteria.</title>
        <authorList>
            <person name="Kumagai Y."/>
        </authorList>
    </citation>
    <scope>NUCLEOTIDE SEQUENCE [LARGE SCALE GENOMIC DNA]</scope>
    <source>
        <strain evidence="2 3">NBRC 107125</strain>
    </source>
</reference>
<dbReference type="STRING" id="716816.BST96_04975"/>
<feature type="transmembrane region" description="Helical" evidence="1">
    <location>
        <begin position="51"/>
        <end position="73"/>
    </location>
</feature>
<dbReference type="Proteomes" id="UP000193450">
    <property type="component" value="Chromosome"/>
</dbReference>
<keyword evidence="1" id="KW-1133">Transmembrane helix</keyword>
<evidence type="ECO:0000256" key="1">
    <source>
        <dbReference type="SAM" id="Phobius"/>
    </source>
</evidence>
<dbReference type="AlphaFoldDB" id="A0A1X9N608"/>
<feature type="transmembrane region" description="Helical" evidence="1">
    <location>
        <begin position="79"/>
        <end position="97"/>
    </location>
</feature>
<keyword evidence="3" id="KW-1185">Reference proteome</keyword>
<proteinExistence type="predicted"/>
<dbReference type="EMBL" id="CP019343">
    <property type="protein sequence ID" value="ARN73528.1"/>
    <property type="molecule type" value="Genomic_DNA"/>
</dbReference>
<name>A0A1X9N608_9GAMM</name>
<protein>
    <submittedName>
        <fullName evidence="2">Uncharacterized protein</fullName>
    </submittedName>
</protein>
<evidence type="ECO:0000313" key="3">
    <source>
        <dbReference type="Proteomes" id="UP000193450"/>
    </source>
</evidence>
<organism evidence="2 3">
    <name type="scientific">Oceanicoccus sagamiensis</name>
    <dbReference type="NCBI Taxonomy" id="716816"/>
    <lineage>
        <taxon>Bacteria</taxon>
        <taxon>Pseudomonadati</taxon>
        <taxon>Pseudomonadota</taxon>
        <taxon>Gammaproteobacteria</taxon>
        <taxon>Cellvibrionales</taxon>
        <taxon>Spongiibacteraceae</taxon>
        <taxon>Oceanicoccus</taxon>
    </lineage>
</organism>
<dbReference type="KEGG" id="osg:BST96_04975"/>
<sequence>MSDAAYADNAKRVAAKVIGKALGGVSAVVSAITLVLKIAAKCYEQISPSNFAILTLVMGVVVGGLLSTTLAGLGSTASGIGAVVFGAVIGHLAGVAVESMSEFAAGVLGCDLGDI</sequence>
<accession>A0A1X9N608</accession>
<evidence type="ECO:0000313" key="2">
    <source>
        <dbReference type="EMBL" id="ARN73528.1"/>
    </source>
</evidence>
<feature type="transmembrane region" description="Helical" evidence="1">
    <location>
        <begin position="21"/>
        <end position="39"/>
    </location>
</feature>